<feature type="signal peptide" evidence="4">
    <location>
        <begin position="1"/>
        <end position="23"/>
    </location>
</feature>
<protein>
    <submittedName>
        <fullName evidence="6">NitT/TauT family transport system substrate-binding protein</fullName>
    </submittedName>
</protein>
<dbReference type="RefSeq" id="WP_091322217.1">
    <property type="nucleotide sequence ID" value="NZ_FOSW01000003.1"/>
</dbReference>
<keyword evidence="7" id="KW-1185">Reference proteome</keyword>
<proteinExistence type="inferred from homology"/>
<dbReference type="SUPFAM" id="SSF53850">
    <property type="entry name" value="Periplasmic binding protein-like II"/>
    <property type="match status" value="1"/>
</dbReference>
<evidence type="ECO:0000313" key="6">
    <source>
        <dbReference type="EMBL" id="SFK70328.1"/>
    </source>
</evidence>
<feature type="domain" description="SsuA/THI5-like" evidence="5">
    <location>
        <begin position="51"/>
        <end position="267"/>
    </location>
</feature>
<organism evidence="6 7">
    <name type="scientific">Geodermatophilus ruber</name>
    <dbReference type="NCBI Taxonomy" id="504800"/>
    <lineage>
        <taxon>Bacteria</taxon>
        <taxon>Bacillati</taxon>
        <taxon>Actinomycetota</taxon>
        <taxon>Actinomycetes</taxon>
        <taxon>Geodermatophilales</taxon>
        <taxon>Geodermatophilaceae</taxon>
        <taxon>Geodermatophilus</taxon>
    </lineage>
</organism>
<gene>
    <name evidence="6" type="ORF">SAMN04488085_103129</name>
</gene>
<keyword evidence="3 4" id="KW-0732">Signal</keyword>
<dbReference type="AlphaFoldDB" id="A0A1I4BNH1"/>
<evidence type="ECO:0000256" key="1">
    <source>
        <dbReference type="ARBA" id="ARBA00004418"/>
    </source>
</evidence>
<evidence type="ECO:0000313" key="7">
    <source>
        <dbReference type="Proteomes" id="UP000199152"/>
    </source>
</evidence>
<evidence type="ECO:0000256" key="2">
    <source>
        <dbReference type="ARBA" id="ARBA00010742"/>
    </source>
</evidence>
<dbReference type="OrthoDB" id="7808807at2"/>
<evidence type="ECO:0000256" key="3">
    <source>
        <dbReference type="ARBA" id="ARBA00022729"/>
    </source>
</evidence>
<evidence type="ECO:0000256" key="4">
    <source>
        <dbReference type="SAM" id="SignalP"/>
    </source>
</evidence>
<comment type="similarity">
    <text evidence="2">Belongs to the bacterial solute-binding protein SsuA/TauA family.</text>
</comment>
<dbReference type="STRING" id="504800.SAMN04488085_103129"/>
<sequence>MRTPPRTLLAALAAATLALSACGGSEEPADGGATASDELRTVTVGVVPVVDVAALYVGEAQGFFADRGIELDIQFGTGGAALVPGLMNDSYDFVYANVVTLLQARDRGLPLVAVAEGGRSTGEQGADHGGVLVPEASDVQDAGDLAGRRVAVNALAGLHELTTRAAVEAAGGDPDAVSFVELPLPDMATAMAEGQVDAMATSEPFLGVAAAQGNRLVASQFVDTDPDFVTALYTTTEQKTQQDPELVEAFTAAVEESMDYAADHSDEVRAELPNFTQIDPAVIPTMVLTKFSSDLPRQPLERVAELAQKSGVLGDGAAAVDGLLSYREQS</sequence>
<dbReference type="Pfam" id="PF09084">
    <property type="entry name" value="NMT1"/>
    <property type="match status" value="1"/>
</dbReference>
<reference evidence="6 7" key="1">
    <citation type="submission" date="2016-10" db="EMBL/GenBank/DDBJ databases">
        <authorList>
            <person name="de Groot N.N."/>
        </authorList>
    </citation>
    <scope>NUCLEOTIDE SEQUENCE [LARGE SCALE GENOMIC DNA]</scope>
    <source>
        <strain evidence="6 7">DSM 45317</strain>
    </source>
</reference>
<dbReference type="Gene3D" id="3.40.190.10">
    <property type="entry name" value="Periplasmic binding protein-like II"/>
    <property type="match status" value="2"/>
</dbReference>
<dbReference type="Proteomes" id="UP000199152">
    <property type="component" value="Unassembled WGS sequence"/>
</dbReference>
<dbReference type="PANTHER" id="PTHR30024:SF47">
    <property type="entry name" value="TAURINE-BINDING PERIPLASMIC PROTEIN"/>
    <property type="match status" value="1"/>
</dbReference>
<dbReference type="PANTHER" id="PTHR30024">
    <property type="entry name" value="ALIPHATIC SULFONATES-BINDING PROTEIN-RELATED"/>
    <property type="match status" value="1"/>
</dbReference>
<dbReference type="InterPro" id="IPR015168">
    <property type="entry name" value="SsuA/THI5"/>
</dbReference>
<dbReference type="EMBL" id="FOSW01000003">
    <property type="protein sequence ID" value="SFK70328.1"/>
    <property type="molecule type" value="Genomic_DNA"/>
</dbReference>
<feature type="chain" id="PRO_5038813945" evidence="4">
    <location>
        <begin position="24"/>
        <end position="330"/>
    </location>
</feature>
<dbReference type="GO" id="GO:0042597">
    <property type="term" value="C:periplasmic space"/>
    <property type="evidence" value="ECO:0007669"/>
    <property type="project" value="UniProtKB-SubCell"/>
</dbReference>
<dbReference type="PROSITE" id="PS51257">
    <property type="entry name" value="PROKAR_LIPOPROTEIN"/>
    <property type="match status" value="1"/>
</dbReference>
<dbReference type="InParanoid" id="A0A1I4BNH1"/>
<evidence type="ECO:0000259" key="5">
    <source>
        <dbReference type="Pfam" id="PF09084"/>
    </source>
</evidence>
<name>A0A1I4BNH1_9ACTN</name>
<accession>A0A1I4BNH1</accession>
<comment type="subcellular location">
    <subcellularLocation>
        <location evidence="1">Periplasm</location>
    </subcellularLocation>
</comment>